<evidence type="ECO:0000256" key="1">
    <source>
        <dbReference type="ARBA" id="ARBA00023157"/>
    </source>
</evidence>
<dbReference type="SUPFAM" id="SSF103473">
    <property type="entry name" value="MFS general substrate transporter"/>
    <property type="match status" value="1"/>
</dbReference>
<gene>
    <name evidence="3" type="ORF">TGEB3V08_LOCUS5189</name>
</gene>
<keyword evidence="2" id="KW-0812">Transmembrane</keyword>
<dbReference type="Pfam" id="PF03137">
    <property type="entry name" value="OATP"/>
    <property type="match status" value="1"/>
</dbReference>
<name>A0A7R9PL30_TIMGE</name>
<dbReference type="GO" id="GO:0043252">
    <property type="term" value="P:sodium-independent organic anion transport"/>
    <property type="evidence" value="ECO:0007669"/>
    <property type="project" value="TreeGrafter"/>
</dbReference>
<dbReference type="EMBL" id="OE840891">
    <property type="protein sequence ID" value="CAD7593132.1"/>
    <property type="molecule type" value="Genomic_DNA"/>
</dbReference>
<dbReference type="InterPro" id="IPR004156">
    <property type="entry name" value="OATP"/>
</dbReference>
<dbReference type="InterPro" id="IPR036259">
    <property type="entry name" value="MFS_trans_sf"/>
</dbReference>
<reference evidence="3" key="1">
    <citation type="submission" date="2020-11" db="EMBL/GenBank/DDBJ databases">
        <authorList>
            <person name="Tran Van P."/>
        </authorList>
    </citation>
    <scope>NUCLEOTIDE SEQUENCE</scope>
</reference>
<keyword evidence="1" id="KW-1015">Disulfide bond</keyword>
<evidence type="ECO:0000313" key="3">
    <source>
        <dbReference type="EMBL" id="CAD7593132.1"/>
    </source>
</evidence>
<keyword evidence="2" id="KW-1133">Transmembrane helix</keyword>
<protein>
    <submittedName>
        <fullName evidence="3">Uncharacterized protein</fullName>
    </submittedName>
</protein>
<dbReference type="GO" id="GO:0016323">
    <property type="term" value="C:basolateral plasma membrane"/>
    <property type="evidence" value="ECO:0007669"/>
    <property type="project" value="TreeGrafter"/>
</dbReference>
<accession>A0A7R9PL30</accession>
<organism evidence="3">
    <name type="scientific">Timema genevievae</name>
    <name type="common">Walking stick</name>
    <dbReference type="NCBI Taxonomy" id="629358"/>
    <lineage>
        <taxon>Eukaryota</taxon>
        <taxon>Metazoa</taxon>
        <taxon>Ecdysozoa</taxon>
        <taxon>Arthropoda</taxon>
        <taxon>Hexapoda</taxon>
        <taxon>Insecta</taxon>
        <taxon>Pterygota</taxon>
        <taxon>Neoptera</taxon>
        <taxon>Polyneoptera</taxon>
        <taxon>Phasmatodea</taxon>
        <taxon>Timematodea</taxon>
        <taxon>Timematoidea</taxon>
        <taxon>Timematidae</taxon>
        <taxon>Timema</taxon>
    </lineage>
</organism>
<dbReference type="PANTHER" id="PTHR11388">
    <property type="entry name" value="ORGANIC ANION TRANSPORTER"/>
    <property type="match status" value="1"/>
</dbReference>
<dbReference type="GO" id="GO:0015347">
    <property type="term" value="F:sodium-independent organic anion transmembrane transporter activity"/>
    <property type="evidence" value="ECO:0007669"/>
    <property type="project" value="TreeGrafter"/>
</dbReference>
<feature type="transmembrane region" description="Helical" evidence="2">
    <location>
        <begin position="283"/>
        <end position="300"/>
    </location>
</feature>
<sequence length="357" mass="38874">MHAVTQAESMIGNLINAKKGTGSLNSEEGIFDFSNLDKGVGYPEVTDKERTDPQPLGYTCCAPFRGYTPYTLELMGVVPSDYSAIKWSGSVTIHRFLSDVTVQLVEPVSGLPVCSAHVTQLKTCPNQTGCGCSTIAMFGHGFPRSPLRSSQGLARIEPDSLVLPGVNCQAQLGSLRTGRDWCEMGGDSWGSEALETLLACEQDFPKAVKRLLKNDILMFRTASSVLHILPIAGLYTFLPKYLESQFRLAAHTANMISGVGGILVMGLGIIISGVFILRVKPNARFVAAWIAFTAVVYAIVQNTNLKLRGVSPQASYTDRAAATIISDDRRKQMAALETKARCDAWFSRYPRYCTSEQ</sequence>
<evidence type="ECO:0000256" key="2">
    <source>
        <dbReference type="SAM" id="Phobius"/>
    </source>
</evidence>
<keyword evidence="2" id="KW-0472">Membrane</keyword>
<feature type="transmembrane region" description="Helical" evidence="2">
    <location>
        <begin position="217"/>
        <end position="238"/>
    </location>
</feature>
<dbReference type="PANTHER" id="PTHR11388:SF159">
    <property type="entry name" value="SOLUTE CARRIER ORGANIC ANION TRANSPORTER FAMILY MEMBER 74D"/>
    <property type="match status" value="1"/>
</dbReference>
<dbReference type="AlphaFoldDB" id="A0A7R9PL30"/>
<feature type="transmembrane region" description="Helical" evidence="2">
    <location>
        <begin position="259"/>
        <end position="277"/>
    </location>
</feature>
<proteinExistence type="predicted"/>